<dbReference type="InterPro" id="IPR003018">
    <property type="entry name" value="GAF"/>
</dbReference>
<evidence type="ECO:0000256" key="1">
    <source>
        <dbReference type="ARBA" id="ARBA00023125"/>
    </source>
</evidence>
<dbReference type="Proteomes" id="UP001597168">
    <property type="component" value="Unassembled WGS sequence"/>
</dbReference>
<sequence>MQPDPRRLAHAREAVLSGDRARDARPLIVESWRRSLAARVDPDRHEPPVVLDRDEVVDRRGAHPLSVALPVLRETLVSVADEAEHVMIIADADGNILWCEGATSVRGLAERVRLTEGACWSEPSIGTNAMGTALAVGRSVTVHSAEHLVRAYHGWTCAASPVRDPDTGRTIGVVDVSGPLRSTHPTMVALVSAAARLAESQLQLRLAARDERLRAVNMRHLIGLRGEPGALLSPTGRVLAATPDTVLEPDGPHGPSGPRVDVTGDRVRLADGREAVLEPLDEGYLLRVPRRTARRPVLSLRFLGGSTGSLDGRALPLSLRHAELLAALALHPRGLTAEQLALHLYGERGNPTTVRAELHRLRAQLGRVLLTRPYRLSADVRGDFLAVREALRVGDVGVAAAAYRGDLLPRSEAPVVREEREDLGAAVRRGVLERGDVEALWAFGLVSDDVTVLERLVRLMPRTDPRREVAAGRLRRALA</sequence>
<evidence type="ECO:0000313" key="3">
    <source>
        <dbReference type="EMBL" id="MFD1149036.1"/>
    </source>
</evidence>
<proteinExistence type="predicted"/>
<dbReference type="Pfam" id="PF01590">
    <property type="entry name" value="GAF"/>
    <property type="match status" value="1"/>
</dbReference>
<comment type="caution">
    <text evidence="3">The sequence shown here is derived from an EMBL/GenBank/DDBJ whole genome shotgun (WGS) entry which is preliminary data.</text>
</comment>
<dbReference type="RefSeq" id="WP_380724452.1">
    <property type="nucleotide sequence ID" value="NZ_JBHTLK010000088.1"/>
</dbReference>
<evidence type="ECO:0000313" key="4">
    <source>
        <dbReference type="Proteomes" id="UP001597168"/>
    </source>
</evidence>
<protein>
    <submittedName>
        <fullName evidence="3">GAF domain-containing protein</fullName>
    </submittedName>
</protein>
<reference evidence="4" key="1">
    <citation type="journal article" date="2019" name="Int. J. Syst. Evol. Microbiol.">
        <title>The Global Catalogue of Microorganisms (GCM) 10K type strain sequencing project: providing services to taxonomists for standard genome sequencing and annotation.</title>
        <authorList>
            <consortium name="The Broad Institute Genomics Platform"/>
            <consortium name="The Broad Institute Genome Sequencing Center for Infectious Disease"/>
            <person name="Wu L."/>
            <person name="Ma J."/>
        </authorList>
    </citation>
    <scope>NUCLEOTIDE SEQUENCE [LARGE SCALE GENOMIC DNA]</scope>
    <source>
        <strain evidence="4">CCUG 60214</strain>
    </source>
</reference>
<dbReference type="Gene3D" id="3.30.450.40">
    <property type="match status" value="1"/>
</dbReference>
<dbReference type="SMART" id="SM00862">
    <property type="entry name" value="Trans_reg_C"/>
    <property type="match status" value="1"/>
</dbReference>
<dbReference type="InterPro" id="IPR001867">
    <property type="entry name" value="OmpR/PhoB-type_DNA-bd"/>
</dbReference>
<feature type="domain" description="OmpR/PhoB-type" evidence="2">
    <location>
        <begin position="312"/>
        <end position="376"/>
    </location>
</feature>
<keyword evidence="1" id="KW-0238">DNA-binding</keyword>
<gene>
    <name evidence="3" type="ORF">ACFQ3T_18045</name>
</gene>
<dbReference type="InterPro" id="IPR029016">
    <property type="entry name" value="GAF-like_dom_sf"/>
</dbReference>
<organism evidence="3 4">
    <name type="scientific">Saccharothrix hoggarensis</name>
    <dbReference type="NCBI Taxonomy" id="913853"/>
    <lineage>
        <taxon>Bacteria</taxon>
        <taxon>Bacillati</taxon>
        <taxon>Actinomycetota</taxon>
        <taxon>Actinomycetes</taxon>
        <taxon>Pseudonocardiales</taxon>
        <taxon>Pseudonocardiaceae</taxon>
        <taxon>Saccharothrix</taxon>
    </lineage>
</organism>
<keyword evidence="4" id="KW-1185">Reference proteome</keyword>
<name>A0ABW3QW60_9PSEU</name>
<evidence type="ECO:0000259" key="2">
    <source>
        <dbReference type="SMART" id="SM00862"/>
    </source>
</evidence>
<dbReference type="EMBL" id="JBHTLK010000088">
    <property type="protein sequence ID" value="MFD1149036.1"/>
    <property type="molecule type" value="Genomic_DNA"/>
</dbReference>
<accession>A0ABW3QW60</accession>